<dbReference type="RefSeq" id="WP_043917026.1">
    <property type="nucleotide sequence ID" value="NZ_FZPF01000003.1"/>
</dbReference>
<dbReference type="Proteomes" id="UP000032232">
    <property type="component" value="Unassembled WGS sequence"/>
</dbReference>
<dbReference type="OrthoDB" id="228033at2"/>
<evidence type="ECO:0000313" key="4">
    <source>
        <dbReference type="Proteomes" id="UP000032232"/>
    </source>
</evidence>
<dbReference type="STRING" id="935700.jaqu_01570"/>
<gene>
    <name evidence="3" type="ORF">jaqu_01570</name>
</gene>
<dbReference type="InterPro" id="IPR025235">
    <property type="entry name" value="DUF4178"/>
</dbReference>
<keyword evidence="1" id="KW-0812">Transmembrane</keyword>
<evidence type="ECO:0000256" key="1">
    <source>
        <dbReference type="SAM" id="Phobius"/>
    </source>
</evidence>
<comment type="caution">
    <text evidence="3">The sequence shown here is derived from an EMBL/GenBank/DDBJ whole genome shotgun (WGS) entry which is preliminary data.</text>
</comment>
<evidence type="ECO:0000259" key="2">
    <source>
        <dbReference type="Pfam" id="PF13785"/>
    </source>
</evidence>
<evidence type="ECO:0000313" key="3">
    <source>
        <dbReference type="EMBL" id="KIT18032.1"/>
    </source>
</evidence>
<organism evidence="3 4">
    <name type="scientific">Jannaschia aquimarina</name>
    <dbReference type="NCBI Taxonomy" id="935700"/>
    <lineage>
        <taxon>Bacteria</taxon>
        <taxon>Pseudomonadati</taxon>
        <taxon>Pseudomonadota</taxon>
        <taxon>Alphaproteobacteria</taxon>
        <taxon>Rhodobacterales</taxon>
        <taxon>Roseobacteraceae</taxon>
        <taxon>Jannaschia</taxon>
    </lineage>
</organism>
<keyword evidence="4" id="KW-1185">Reference proteome</keyword>
<sequence length="427" mass="47310">MTRSGDTRAINCTNCGAGLPVLGGGRVVTQVCSYCGAQLDANDAYKVLAVFAGMERPETPFALGQTGHLKGADWTIVGTIGMVERYKSREWRWTDHQLYSPTHGYAWLTVEDGHLLFTRKVRDWPAGSWLTSAAVERSESPPSRNWRGRPYRYYATSDWVCDFVEGEFTYRPEKGDRGRTISLMPFGNAHDMLAYVSSGQRENEVEVTTYAPEAAEAFGVEAPRPQGVHPLQPFEAKPGSRFYPLWFGGMAAAAFASIFVMLAMRGDYVDLGEGPLDALPIEAEFEVANAARPVQLRLNTDSSNNWAAFEIAITGPDGTPVAETFREVDYYHGRSGGESWSEGSRRATLGFQPVAAGPHRVTVDLEELGRDQGTVSRIEVQMREGLTTIRWVLGAFVVFAIALAFTASARLRHRMRRWAGSDWTEED</sequence>
<dbReference type="EMBL" id="JYFE01000005">
    <property type="protein sequence ID" value="KIT18032.1"/>
    <property type="molecule type" value="Genomic_DNA"/>
</dbReference>
<keyword evidence="1" id="KW-1133">Transmembrane helix</keyword>
<reference evidence="3 4" key="1">
    <citation type="submission" date="2015-02" db="EMBL/GenBank/DDBJ databases">
        <title>Genome Sequence of Jannaschia aquimarina DSM28248, a member of the Roseobacter clade.</title>
        <authorList>
            <person name="Voget S."/>
            <person name="Daniel R."/>
        </authorList>
    </citation>
    <scope>NUCLEOTIDE SEQUENCE [LARGE SCALE GENOMIC DNA]</scope>
    <source>
        <strain evidence="3 4">GSW-M26</strain>
    </source>
</reference>
<proteinExistence type="predicted"/>
<dbReference type="AlphaFoldDB" id="A0A0D1CTD8"/>
<accession>A0A0D1CTD8</accession>
<keyword evidence="1" id="KW-0472">Membrane</keyword>
<feature type="transmembrane region" description="Helical" evidence="1">
    <location>
        <begin position="242"/>
        <end position="264"/>
    </location>
</feature>
<feature type="transmembrane region" description="Helical" evidence="1">
    <location>
        <begin position="389"/>
        <end position="407"/>
    </location>
</feature>
<feature type="domain" description="DUF4178" evidence="2">
    <location>
        <begin position="63"/>
        <end position="207"/>
    </location>
</feature>
<name>A0A0D1CTD8_9RHOB</name>
<dbReference type="PATRIC" id="fig|935700.4.peg.176"/>
<dbReference type="Pfam" id="PF13785">
    <property type="entry name" value="DUF4178"/>
    <property type="match status" value="1"/>
</dbReference>
<protein>
    <recommendedName>
        <fullName evidence="2">DUF4178 domain-containing protein</fullName>
    </recommendedName>
</protein>